<dbReference type="InterPro" id="IPR007187">
    <property type="entry name" value="Nucleoporin_Nup133/Nup155_C"/>
</dbReference>
<feature type="region of interest" description="Disordered" evidence="5">
    <location>
        <begin position="415"/>
        <end position="442"/>
    </location>
</feature>
<evidence type="ECO:0000256" key="5">
    <source>
        <dbReference type="SAM" id="MobiDB-lite"/>
    </source>
</evidence>
<evidence type="ECO:0000313" key="9">
    <source>
        <dbReference type="Proteomes" id="UP000728185"/>
    </source>
</evidence>
<dbReference type="InterPro" id="IPR042538">
    <property type="entry name" value="Nucleoporin_Nup155_C_3"/>
</dbReference>
<feature type="compositionally biased region" description="Basic residues" evidence="5">
    <location>
        <begin position="1033"/>
        <end position="1043"/>
    </location>
</feature>
<dbReference type="GO" id="GO:0006405">
    <property type="term" value="P:RNA export from nucleus"/>
    <property type="evidence" value="ECO:0007669"/>
    <property type="project" value="TreeGrafter"/>
</dbReference>
<comment type="caution">
    <text evidence="8">The sequence shown here is derived from an EMBL/GenBank/DDBJ whole genome shotgun (WGS) entry which is preliminary data.</text>
</comment>
<proteinExistence type="inferred from homology"/>
<dbReference type="Gene3D" id="1.25.40.450">
    <property type="entry name" value="Nucleoporin, helical domain, N-terminal subdomain"/>
    <property type="match status" value="1"/>
</dbReference>
<dbReference type="GO" id="GO:0000972">
    <property type="term" value="P:transcription-dependent tethering of RNA polymerase II gene DNA at nuclear periphery"/>
    <property type="evidence" value="ECO:0007669"/>
    <property type="project" value="TreeGrafter"/>
</dbReference>
<dbReference type="Pfam" id="PF03177">
    <property type="entry name" value="Nucleoporin_C"/>
    <property type="match status" value="1"/>
</dbReference>
<dbReference type="Proteomes" id="UP000728185">
    <property type="component" value="Unassembled WGS sequence"/>
</dbReference>
<keyword evidence="3" id="KW-0813">Transport</keyword>
<dbReference type="Gene3D" id="1.20.120.1880">
    <property type="entry name" value="Nucleoporin, helical C-terminal domain"/>
    <property type="match status" value="1"/>
</dbReference>
<gene>
    <name evidence="8" type="ORF">FBUS_00683</name>
</gene>
<evidence type="ECO:0000256" key="2">
    <source>
        <dbReference type="ARBA" id="ARBA00007373"/>
    </source>
</evidence>
<dbReference type="Gene3D" id="1.25.40.440">
    <property type="entry name" value="Nucleoporin, helical domain, central subdomain"/>
    <property type="match status" value="1"/>
</dbReference>
<protein>
    <submittedName>
        <fullName evidence="8">Uncharacterized protein</fullName>
    </submittedName>
</protein>
<dbReference type="InterPro" id="IPR042533">
    <property type="entry name" value="Nucleoporin_Nup155_C_1"/>
</dbReference>
<dbReference type="GO" id="GO:0044611">
    <property type="term" value="C:nuclear pore inner ring"/>
    <property type="evidence" value="ECO:0007669"/>
    <property type="project" value="TreeGrafter"/>
</dbReference>
<feature type="domain" description="Nucleoporin Nup133/Nup155-like C-terminal" evidence="6">
    <location>
        <begin position="863"/>
        <end position="1545"/>
    </location>
</feature>
<dbReference type="PANTHER" id="PTHR10350">
    <property type="entry name" value="NUCLEAR PORE COMPLEX PROTEIN NUP155"/>
    <property type="match status" value="1"/>
</dbReference>
<feature type="region of interest" description="Disordered" evidence="5">
    <location>
        <begin position="1370"/>
        <end position="1398"/>
    </location>
</feature>
<dbReference type="GO" id="GO:0006606">
    <property type="term" value="P:protein import into nucleus"/>
    <property type="evidence" value="ECO:0007669"/>
    <property type="project" value="TreeGrafter"/>
</dbReference>
<feature type="compositionally biased region" description="Polar residues" evidence="5">
    <location>
        <begin position="1085"/>
        <end position="1098"/>
    </location>
</feature>
<sequence length="1581" mass="172903">MQKNCLMGVFTACERAWISIDNELFMWNYEDGEDLAYYDGVSDTIIAVELAVPRPGVLPNEISFLLCIATPLEVVLLGVTYATTTHHLYKDSPDVIQVLPEPIYCLPTDNLTVSCIETTENGRIFLGTREGFLLEMNYGPIPGCTADSPLPLPCGSFGSCNLVNHSSSALTMLLPSVLTSGFRSSDSICQVTSDPVRGLLYTRTEGSTLSVYSFCEKSSSVSRLSTQSSSDIAYTASAAVRSVDKGQFRSIVSIHPLTSGLCYLMAVTKTGIRLYFGENLRLLHIRLPPTSPHGTIGLDEVKLVAESRGTTVFVSALPHRPNPSFSTPIGPWGAANTSTIAPNSPDSFTPMPKDAQQLSASSGDQYDVPPHVLYTISPDPYPWTPNLAEVCTTAWCTAGAWALVVLPSRDTLPSGLSNAPKEEAGFKGSGQSTEDASFRRGPPPVVLTQHLDPPYRRLVLISAQGIFHLRLPSPMTRLREFLTKELSTVPRLDSVDGSAGHSVWSSLRLNKSNPFLGLDDPSAACEYSLNTGFLTAYLHQFSPDEAICAAMAVGAIHFTAGGDSNTRGLGLAVEQAILYFSAEAAQFWIPSIRRSASGAARGALGTFSCTAAGDTGAQTTVTIDKSLATGLFLFSGLCMFLARVGRTFWRSPLFRDATAVLGRSDSKGIGPGGLSSWMRRFVHTLATASPLGSGGRNTLPQEQPIISRLDPEEIGWLMQQFTYAQQFLRRQLDVRGGWFRANQSNPVAPPRTTALRLSSGDSSEHLDAVLLQRLAEELDQLLSLILEILGFWRILSEHVVHKVVRGLTLDQRRSILHVPFEAYATNLLDVVSPSRTLGTTLSPSPPPSPTASPTLTKTPVLCGVDLMMALINALIEYYLTEASHDIDSGVNVDGITGQLQAVCPTLFANEDAISAKASECLIQASLLRAAYLANNPSQSDDLTTVTSDESVIMQIDQLVLQALDLYSEAGPSLDLDSAVQRLEAAGAWRGAIALCLTVALKRDPNNVAVDCLKHGRRPSAEPPLTGSKVQLGRQRRLSPRRTKGGALQTPVTELAATEGRYDAYHRLISCLERLYQWSRIAPRSTKLSQPASPEQSVPQPDPLISPSRMSTYLTQPDTSPVVARSVLHTVLRDIVESEDILAHFEVIGWLLSHGLTETAVALDSPHFEAYLRSRLRQTPDDPDLRCLLWRQLERRGARLEAAQVLEHLAVTPCRQLTLDDRLDFAARAVVAAKALPPAQQDMEYLRDLEARLELAQLQQQLCVELSQLGSETPRSPRLYSPGVTRTNSTPGATTTGTKCDMEEAITQLSHGPLLSLTEMFTNYANPFGLHESKLCLLWASGSTDELLIKAIWRDLLRQVLSRSKSGPDLGTSFGAMSPRTPNYGRRRSPIAGSQSYSPDTQSKHLVELALVDCLARLGQRFAADSSGFGSTRAQLFFPLVEIVSSLEYFAIQKKFPVHWVPTILRDTHLPAGSYFVDAYDQLLHSKDSIWRRPDVRTRLFTAMVTVIEDFLSSGVLQLSTRPRMFQVGRILDRVTSNLVDLNADSLDKKTGSTELVDVEDDKPQLIDRLRNVHDQLQRYYR</sequence>
<name>A0A8E0RV79_9TREM</name>
<accession>A0A8E0RV79</accession>
<dbReference type="GO" id="GO:0036228">
    <property type="term" value="P:protein localization to nuclear inner membrane"/>
    <property type="evidence" value="ECO:0007669"/>
    <property type="project" value="TreeGrafter"/>
</dbReference>
<keyword evidence="4" id="KW-0539">Nucleus</keyword>
<dbReference type="Pfam" id="PF08801">
    <property type="entry name" value="Nucleoporin_N"/>
    <property type="match status" value="1"/>
</dbReference>
<dbReference type="InterPro" id="IPR014908">
    <property type="entry name" value="Nucleoporin_Nup133/Nup155_N"/>
</dbReference>
<reference evidence="8" key="1">
    <citation type="submission" date="2019-05" db="EMBL/GenBank/DDBJ databases">
        <title>Annotation for the trematode Fasciolopsis buski.</title>
        <authorList>
            <person name="Choi Y.-J."/>
        </authorList>
    </citation>
    <scope>NUCLEOTIDE SEQUENCE</scope>
    <source>
        <strain evidence="8">HT</strain>
        <tissue evidence="8">Whole worm</tissue>
    </source>
</reference>
<evidence type="ECO:0000256" key="1">
    <source>
        <dbReference type="ARBA" id="ARBA00004123"/>
    </source>
</evidence>
<dbReference type="GO" id="GO:0017056">
    <property type="term" value="F:structural constituent of nuclear pore"/>
    <property type="evidence" value="ECO:0007669"/>
    <property type="project" value="InterPro"/>
</dbReference>
<evidence type="ECO:0000256" key="3">
    <source>
        <dbReference type="ARBA" id="ARBA00022448"/>
    </source>
</evidence>
<keyword evidence="9" id="KW-1185">Reference proteome</keyword>
<organism evidence="8 9">
    <name type="scientific">Fasciolopsis buskii</name>
    <dbReference type="NCBI Taxonomy" id="27845"/>
    <lineage>
        <taxon>Eukaryota</taxon>
        <taxon>Metazoa</taxon>
        <taxon>Spiralia</taxon>
        <taxon>Lophotrochozoa</taxon>
        <taxon>Platyhelminthes</taxon>
        <taxon>Trematoda</taxon>
        <taxon>Digenea</taxon>
        <taxon>Plagiorchiida</taxon>
        <taxon>Echinostomata</taxon>
        <taxon>Echinostomatoidea</taxon>
        <taxon>Fasciolidae</taxon>
        <taxon>Fasciolopsis</taxon>
    </lineage>
</organism>
<comment type="similarity">
    <text evidence="2">Belongs to the non-repetitive/WGA-negative nucleoporin family.</text>
</comment>
<comment type="subcellular location">
    <subcellularLocation>
        <location evidence="1">Nucleus</location>
    </subcellularLocation>
</comment>
<feature type="region of interest" description="Disordered" evidence="5">
    <location>
        <begin position="1085"/>
        <end position="1104"/>
    </location>
</feature>
<evidence type="ECO:0000313" key="8">
    <source>
        <dbReference type="EMBL" id="KAA0188844.1"/>
    </source>
</evidence>
<dbReference type="InterPro" id="IPR042537">
    <property type="entry name" value="Nucleoporin_Nup155_C_2"/>
</dbReference>
<evidence type="ECO:0000259" key="7">
    <source>
        <dbReference type="Pfam" id="PF08801"/>
    </source>
</evidence>
<feature type="region of interest" description="Disordered" evidence="5">
    <location>
        <begin position="1014"/>
        <end position="1048"/>
    </location>
</feature>
<dbReference type="Gene3D" id="1.20.58.1780">
    <property type="match status" value="1"/>
</dbReference>
<feature type="region of interest" description="Disordered" evidence="5">
    <location>
        <begin position="1272"/>
        <end position="1295"/>
    </location>
</feature>
<evidence type="ECO:0000259" key="6">
    <source>
        <dbReference type="Pfam" id="PF03177"/>
    </source>
</evidence>
<dbReference type="EMBL" id="LUCM01008166">
    <property type="protein sequence ID" value="KAA0188844.1"/>
    <property type="molecule type" value="Genomic_DNA"/>
</dbReference>
<feature type="domain" description="Nucleoporin Nup133/Nup155-like N-terminal" evidence="7">
    <location>
        <begin position="2"/>
        <end position="316"/>
    </location>
</feature>
<dbReference type="PANTHER" id="PTHR10350:SF6">
    <property type="entry name" value="NUCLEAR PORE COMPLEX PROTEIN NUP155"/>
    <property type="match status" value="1"/>
</dbReference>
<evidence type="ECO:0000256" key="4">
    <source>
        <dbReference type="ARBA" id="ARBA00023242"/>
    </source>
</evidence>
<dbReference type="OrthoDB" id="338970at2759"/>
<dbReference type="InterPro" id="IPR004870">
    <property type="entry name" value="Nucleoporin_Nup155"/>
</dbReference>
<feature type="compositionally biased region" description="Low complexity" evidence="5">
    <location>
        <begin position="1284"/>
        <end position="1295"/>
    </location>
</feature>